<reference evidence="4 5" key="1">
    <citation type="journal article" date="2018" name="New Phytol.">
        <title>Phylogenomics of Endogonaceae and evolution of mycorrhizas within Mucoromycota.</title>
        <authorList>
            <person name="Chang Y."/>
            <person name="Desiro A."/>
            <person name="Na H."/>
            <person name="Sandor L."/>
            <person name="Lipzen A."/>
            <person name="Clum A."/>
            <person name="Barry K."/>
            <person name="Grigoriev I.V."/>
            <person name="Martin F.M."/>
            <person name="Stajich J.E."/>
            <person name="Smith M.E."/>
            <person name="Bonito G."/>
            <person name="Spatafora J.W."/>
        </authorList>
    </citation>
    <scope>NUCLEOTIDE SEQUENCE [LARGE SCALE GENOMIC DNA]</scope>
    <source>
        <strain evidence="4 5">AD002</strain>
    </source>
</reference>
<dbReference type="InterPro" id="IPR045068">
    <property type="entry name" value="BACURD1-3"/>
</dbReference>
<dbReference type="SUPFAM" id="SSF141571">
    <property type="entry name" value="Pentapeptide repeat-like"/>
    <property type="match status" value="1"/>
</dbReference>
<dbReference type="EMBL" id="RBNJ01022922">
    <property type="protein sequence ID" value="RUS17627.1"/>
    <property type="molecule type" value="Genomic_DNA"/>
</dbReference>
<feature type="non-terminal residue" evidence="4">
    <location>
        <position position="408"/>
    </location>
</feature>
<comment type="caution">
    <text evidence="4">The sequence shown here is derived from an EMBL/GenBank/DDBJ whole genome shotgun (WGS) entry which is preliminary data.</text>
</comment>
<gene>
    <name evidence="4" type="ORF">BC938DRAFT_476205</name>
</gene>
<dbReference type="PANTHER" id="PTHR11145:SF8">
    <property type="entry name" value="RE57120P"/>
    <property type="match status" value="1"/>
</dbReference>
<sequence>MSQSFFDTYPPTVAQLPIAQFTAIPHQRQRHDSADSNTSVIFEGFPSGFEQPPNSETTTEDPGETSSSKNQYGVFEVFQPELALLNETFRGQKEAIYRDLYDLIEKLKVLELKFDQTKLELARKMECEYERLSKELLDKQEELEDNRHVTKFQKEKVPLLSNILLYLIKLNVGGNLFETSLTTLKRDPQSMLAAMFSGRHPLTADADGSYFIDRDGTHFRLILNYLRDLRIPPSVTDDQKICDELIQEARFYQIDGLLKLKWINLPKKTQAELKIFCLYDVYGLRADDLFQLYPSRHYSTPVIFNLVKMDLSGLDFHGYHIDPKSTFTGSNLENADFENAFFGFDFIKSIDFSHTNLFLARFPTSGSTQRAKGIQFDLTGAKCTIFVGCIVYNHFMMDGNFRIREFTI</sequence>
<dbReference type="Gene3D" id="3.30.710.10">
    <property type="entry name" value="Potassium Channel Kv1.1, Chain A"/>
    <property type="match status" value="1"/>
</dbReference>
<evidence type="ECO:0000256" key="1">
    <source>
        <dbReference type="SAM" id="Coils"/>
    </source>
</evidence>
<dbReference type="InterPro" id="IPR000210">
    <property type="entry name" value="BTB/POZ_dom"/>
</dbReference>
<evidence type="ECO:0000313" key="5">
    <source>
        <dbReference type="Proteomes" id="UP000274822"/>
    </source>
</evidence>
<evidence type="ECO:0000313" key="4">
    <source>
        <dbReference type="EMBL" id="RUS17627.1"/>
    </source>
</evidence>
<feature type="domain" description="BTB" evidence="3">
    <location>
        <begin position="168"/>
        <end position="269"/>
    </location>
</feature>
<proteinExistence type="predicted"/>
<dbReference type="InterPro" id="IPR003131">
    <property type="entry name" value="T1-type_BTB"/>
</dbReference>
<dbReference type="SMART" id="SM00225">
    <property type="entry name" value="BTB"/>
    <property type="match status" value="1"/>
</dbReference>
<feature type="coiled-coil region" evidence="1">
    <location>
        <begin position="122"/>
        <end position="149"/>
    </location>
</feature>
<dbReference type="SUPFAM" id="SSF54695">
    <property type="entry name" value="POZ domain"/>
    <property type="match status" value="1"/>
</dbReference>
<keyword evidence="5" id="KW-1185">Reference proteome</keyword>
<name>A0A433PJ82_9FUNG</name>
<dbReference type="InterPro" id="IPR011333">
    <property type="entry name" value="SKP1/BTB/POZ_sf"/>
</dbReference>
<dbReference type="Pfam" id="PF02214">
    <property type="entry name" value="BTB_2"/>
    <property type="match status" value="1"/>
</dbReference>
<keyword evidence="1" id="KW-0175">Coiled coil</keyword>
<dbReference type="GO" id="GO:0051260">
    <property type="term" value="P:protein homooligomerization"/>
    <property type="evidence" value="ECO:0007669"/>
    <property type="project" value="InterPro"/>
</dbReference>
<dbReference type="Proteomes" id="UP000274822">
    <property type="component" value="Unassembled WGS sequence"/>
</dbReference>
<dbReference type="PANTHER" id="PTHR11145">
    <property type="entry name" value="BTB/POZ DOMAIN-CONTAINING ADAPTER FOR CUL3-MEDIATED RHOA DEGRADATION PROTEIN FAMILY MEMBER"/>
    <property type="match status" value="1"/>
</dbReference>
<dbReference type="AlphaFoldDB" id="A0A433PJ82"/>
<protein>
    <recommendedName>
        <fullName evidence="3">BTB domain-containing protein</fullName>
    </recommendedName>
</protein>
<feature type="region of interest" description="Disordered" evidence="2">
    <location>
        <begin position="41"/>
        <end position="69"/>
    </location>
</feature>
<dbReference type="Gene3D" id="2.160.20.80">
    <property type="entry name" value="E3 ubiquitin-protein ligase SopA"/>
    <property type="match status" value="1"/>
</dbReference>
<accession>A0A433PJ82</accession>
<evidence type="ECO:0000259" key="3">
    <source>
        <dbReference type="SMART" id="SM00225"/>
    </source>
</evidence>
<organism evidence="4 5">
    <name type="scientific">Jimgerdemannia flammicorona</name>
    <dbReference type="NCBI Taxonomy" id="994334"/>
    <lineage>
        <taxon>Eukaryota</taxon>
        <taxon>Fungi</taxon>
        <taxon>Fungi incertae sedis</taxon>
        <taxon>Mucoromycota</taxon>
        <taxon>Mucoromycotina</taxon>
        <taxon>Endogonomycetes</taxon>
        <taxon>Endogonales</taxon>
        <taxon>Endogonaceae</taxon>
        <taxon>Jimgerdemannia</taxon>
    </lineage>
</organism>
<evidence type="ECO:0000256" key="2">
    <source>
        <dbReference type="SAM" id="MobiDB-lite"/>
    </source>
</evidence>